<gene>
    <name evidence="2" type="ORF">SAMN05216605_118127</name>
</gene>
<dbReference type="STRING" id="89065.SAMN05216605_118127"/>
<dbReference type="AlphaFoldDB" id="A0A1G8PAB4"/>
<dbReference type="OrthoDB" id="6899961at2"/>
<keyword evidence="1" id="KW-0732">Signal</keyword>
<organism evidence="2 3">
    <name type="scientific">Pseudomonas abietaniphila</name>
    <dbReference type="NCBI Taxonomy" id="89065"/>
    <lineage>
        <taxon>Bacteria</taxon>
        <taxon>Pseudomonadati</taxon>
        <taxon>Pseudomonadota</taxon>
        <taxon>Gammaproteobacteria</taxon>
        <taxon>Pseudomonadales</taxon>
        <taxon>Pseudomonadaceae</taxon>
        <taxon>Pseudomonas</taxon>
    </lineage>
</organism>
<dbReference type="InterPro" id="IPR012661">
    <property type="entry name" value="CHP02448"/>
</dbReference>
<keyword evidence="3" id="KW-1185">Reference proteome</keyword>
<evidence type="ECO:0008006" key="4">
    <source>
        <dbReference type="Google" id="ProtNLM"/>
    </source>
</evidence>
<evidence type="ECO:0000313" key="3">
    <source>
        <dbReference type="Proteomes" id="UP000182894"/>
    </source>
</evidence>
<sequence>MRSLSRLLIAATASLICVTQAQAFDTTTQSLIKSGYATSQVTTGPFDNKLILAAQDDAAAFIASDGQLRGAQLEAALMYLRQAQPKLHASDLELAQAILVQ</sequence>
<accession>A0A1G8PAB4</accession>
<dbReference type="Proteomes" id="UP000182894">
    <property type="component" value="Unassembled WGS sequence"/>
</dbReference>
<proteinExistence type="predicted"/>
<name>A0A1G8PAB4_9PSED</name>
<dbReference type="Pfam" id="PF09498">
    <property type="entry name" value="DUF2388"/>
    <property type="match status" value="1"/>
</dbReference>
<feature type="signal peptide" evidence="1">
    <location>
        <begin position="1"/>
        <end position="23"/>
    </location>
</feature>
<dbReference type="NCBIfam" id="TIGR02448">
    <property type="entry name" value="conserverd hypothetical protein"/>
    <property type="match status" value="1"/>
</dbReference>
<evidence type="ECO:0000313" key="2">
    <source>
        <dbReference type="EMBL" id="SDI89327.1"/>
    </source>
</evidence>
<feature type="chain" id="PRO_5010205103" description="Holliday junction resolvase" evidence="1">
    <location>
        <begin position="24"/>
        <end position="101"/>
    </location>
</feature>
<dbReference type="EMBL" id="FNCO01000018">
    <property type="protein sequence ID" value="SDI89327.1"/>
    <property type="molecule type" value="Genomic_DNA"/>
</dbReference>
<dbReference type="RefSeq" id="WP_074757607.1">
    <property type="nucleotide sequence ID" value="NZ_FNCO01000018.1"/>
</dbReference>
<evidence type="ECO:0000256" key="1">
    <source>
        <dbReference type="SAM" id="SignalP"/>
    </source>
</evidence>
<protein>
    <recommendedName>
        <fullName evidence="4">Holliday junction resolvase</fullName>
    </recommendedName>
</protein>
<reference evidence="3" key="1">
    <citation type="submission" date="2016-10" db="EMBL/GenBank/DDBJ databases">
        <authorList>
            <person name="Varghese N."/>
            <person name="Submissions S."/>
        </authorList>
    </citation>
    <scope>NUCLEOTIDE SEQUENCE [LARGE SCALE GENOMIC DNA]</scope>
    <source>
        <strain evidence="3">ATCC 700689</strain>
    </source>
</reference>